<proteinExistence type="predicted"/>
<dbReference type="AlphaFoldDB" id="A0A0V0HLG8"/>
<organism evidence="1">
    <name type="scientific">Solanum chacoense</name>
    <name type="common">Chaco potato</name>
    <dbReference type="NCBI Taxonomy" id="4108"/>
    <lineage>
        <taxon>Eukaryota</taxon>
        <taxon>Viridiplantae</taxon>
        <taxon>Streptophyta</taxon>
        <taxon>Embryophyta</taxon>
        <taxon>Tracheophyta</taxon>
        <taxon>Spermatophyta</taxon>
        <taxon>Magnoliopsida</taxon>
        <taxon>eudicotyledons</taxon>
        <taxon>Gunneridae</taxon>
        <taxon>Pentapetalae</taxon>
        <taxon>asterids</taxon>
        <taxon>lamiids</taxon>
        <taxon>Solanales</taxon>
        <taxon>Solanaceae</taxon>
        <taxon>Solanoideae</taxon>
        <taxon>Solaneae</taxon>
        <taxon>Solanum</taxon>
    </lineage>
</organism>
<reference evidence="1" key="1">
    <citation type="submission" date="2015-12" db="EMBL/GenBank/DDBJ databases">
        <title>Gene expression during late stages of embryo sac development: a critical building block for successful pollen-pistil interactions.</title>
        <authorList>
            <person name="Liu Y."/>
            <person name="Joly V."/>
            <person name="Sabar M."/>
            <person name="Matton D.P."/>
        </authorList>
    </citation>
    <scope>NUCLEOTIDE SEQUENCE</scope>
</reference>
<sequence>MLLHELKDAAYHEKYSCSWTINCWVFNVNYSLCICHDIWNRVTSDRSDDLTLFCVRDKVVYVW</sequence>
<protein>
    <submittedName>
        <fullName evidence="1">Putative ovule protein</fullName>
    </submittedName>
</protein>
<evidence type="ECO:0000313" key="1">
    <source>
        <dbReference type="EMBL" id="JAP21249.1"/>
    </source>
</evidence>
<name>A0A0V0HLG8_SOLCH</name>
<dbReference type="EMBL" id="GEDG01017909">
    <property type="protein sequence ID" value="JAP21249.1"/>
    <property type="molecule type" value="Transcribed_RNA"/>
</dbReference>
<accession>A0A0V0HLG8</accession>